<comment type="caution">
    <text evidence="6">The sequence shown here is derived from an EMBL/GenBank/DDBJ whole genome shotgun (WGS) entry which is preliminary data.</text>
</comment>
<dbReference type="InterPro" id="IPR036986">
    <property type="entry name" value="S4_RNA-bd_sf"/>
</dbReference>
<dbReference type="InterPro" id="IPR006145">
    <property type="entry name" value="PsdUridine_synth_RsuA/RluA"/>
</dbReference>
<dbReference type="InterPro" id="IPR002942">
    <property type="entry name" value="S4_RNA-bd"/>
</dbReference>
<comment type="similarity">
    <text evidence="1 4">Belongs to the pseudouridine synthase RsuA family.</text>
</comment>
<dbReference type="InterPro" id="IPR050343">
    <property type="entry name" value="RsuA_PseudoU_synthase"/>
</dbReference>
<evidence type="ECO:0000256" key="1">
    <source>
        <dbReference type="ARBA" id="ARBA00008348"/>
    </source>
</evidence>
<organism evidence="6 7">
    <name type="scientific">Peptoniphilus koenoeneniae</name>
    <dbReference type="NCBI Taxonomy" id="507751"/>
    <lineage>
        <taxon>Bacteria</taxon>
        <taxon>Bacillati</taxon>
        <taxon>Bacillota</taxon>
        <taxon>Tissierellia</taxon>
        <taxon>Tissierellales</taxon>
        <taxon>Peptoniphilaceae</taxon>
        <taxon>Peptoniphilus</taxon>
    </lineage>
</organism>
<dbReference type="PANTHER" id="PTHR47683">
    <property type="entry name" value="PSEUDOURIDINE SYNTHASE FAMILY PROTEIN-RELATED"/>
    <property type="match status" value="1"/>
</dbReference>
<proteinExistence type="inferred from homology"/>
<evidence type="ECO:0000313" key="6">
    <source>
        <dbReference type="EMBL" id="MDQ0274169.1"/>
    </source>
</evidence>
<dbReference type="SUPFAM" id="SSF55120">
    <property type="entry name" value="Pseudouridine synthase"/>
    <property type="match status" value="1"/>
</dbReference>
<dbReference type="CDD" id="cd00165">
    <property type="entry name" value="S4"/>
    <property type="match status" value="1"/>
</dbReference>
<dbReference type="EMBL" id="JAUSTN010000001">
    <property type="protein sequence ID" value="MDQ0274169.1"/>
    <property type="molecule type" value="Genomic_DNA"/>
</dbReference>
<sequence length="234" mass="26825">MRLQKFMAHSGVDSRRKCEEYICQGRVKVNDKIITELGTEVDPEKDKVYFDSKRIKLIIKNTYVILNKPLGYVSTVSDEKNRKTVIDLIDTEKRLYPIGRLDIDTTGLLLLTDDGALAQKLTHPSNKISKTYIATVNGTPTKRGLEYLRKGATIKEYKCAPAKVKILKSFEDDSIVEIEIHEGKNHQVKNMFEKIGNPVKKLKRIKMGPIELLDLEIGNYRYLTENEVKELKNL</sequence>
<dbReference type="InterPro" id="IPR042092">
    <property type="entry name" value="PsdUridine_s_RsuA/RluB/E/F_cat"/>
</dbReference>
<dbReference type="Gene3D" id="3.30.70.580">
    <property type="entry name" value="Pseudouridine synthase I, catalytic domain, N-terminal subdomain"/>
    <property type="match status" value="1"/>
</dbReference>
<evidence type="ECO:0000313" key="7">
    <source>
        <dbReference type="Proteomes" id="UP001236559"/>
    </source>
</evidence>
<gene>
    <name evidence="6" type="ORF">J2S72_000165</name>
</gene>
<reference evidence="6 7" key="1">
    <citation type="submission" date="2023-07" db="EMBL/GenBank/DDBJ databases">
        <title>Genomic Encyclopedia of Type Strains, Phase IV (KMG-IV): sequencing the most valuable type-strain genomes for metagenomic binning, comparative biology and taxonomic classification.</title>
        <authorList>
            <person name="Goeker M."/>
        </authorList>
    </citation>
    <scope>NUCLEOTIDE SEQUENCE [LARGE SCALE GENOMIC DNA]</scope>
    <source>
        <strain evidence="6 7">DSM 22616</strain>
    </source>
</reference>
<dbReference type="Gene3D" id="3.10.290.10">
    <property type="entry name" value="RNA-binding S4 domain"/>
    <property type="match status" value="1"/>
</dbReference>
<dbReference type="InterPro" id="IPR018496">
    <property type="entry name" value="PsdUridine_synth_RsuA/RluB_CS"/>
</dbReference>
<evidence type="ECO:0000259" key="5">
    <source>
        <dbReference type="SMART" id="SM00363"/>
    </source>
</evidence>
<dbReference type="NCBIfam" id="TIGR00093">
    <property type="entry name" value="pseudouridine synthase"/>
    <property type="match status" value="1"/>
</dbReference>
<dbReference type="SUPFAM" id="SSF55174">
    <property type="entry name" value="Alpha-L RNA-binding motif"/>
    <property type="match status" value="1"/>
</dbReference>
<dbReference type="CDD" id="cd02870">
    <property type="entry name" value="PseudoU_synth_RsuA_like"/>
    <property type="match status" value="1"/>
</dbReference>
<dbReference type="PROSITE" id="PS01149">
    <property type="entry name" value="PSI_RSU"/>
    <property type="match status" value="1"/>
</dbReference>
<protein>
    <recommendedName>
        <fullName evidence="4">Pseudouridine synthase</fullName>
        <ecNumber evidence="4">5.4.99.-</ecNumber>
    </recommendedName>
</protein>
<dbReference type="Proteomes" id="UP001236559">
    <property type="component" value="Unassembled WGS sequence"/>
</dbReference>
<evidence type="ECO:0000256" key="2">
    <source>
        <dbReference type="ARBA" id="ARBA00023235"/>
    </source>
</evidence>
<dbReference type="PANTHER" id="PTHR47683:SF2">
    <property type="entry name" value="RNA-BINDING S4 DOMAIN-CONTAINING PROTEIN"/>
    <property type="match status" value="1"/>
</dbReference>
<dbReference type="RefSeq" id="WP_023056310.1">
    <property type="nucleotide sequence ID" value="NZ_JAUSTN010000001.1"/>
</dbReference>
<dbReference type="InterPro" id="IPR020094">
    <property type="entry name" value="TruA/RsuA/RluB/E/F_N"/>
</dbReference>
<accession>A0ABU0ASC9</accession>
<evidence type="ECO:0000256" key="3">
    <source>
        <dbReference type="PROSITE-ProRule" id="PRU00182"/>
    </source>
</evidence>
<feature type="domain" description="RNA-binding S4" evidence="5">
    <location>
        <begin position="1"/>
        <end position="64"/>
    </location>
</feature>
<name>A0ABU0ASC9_9FIRM</name>
<keyword evidence="7" id="KW-1185">Reference proteome</keyword>
<dbReference type="PROSITE" id="PS50889">
    <property type="entry name" value="S4"/>
    <property type="match status" value="1"/>
</dbReference>
<dbReference type="InterPro" id="IPR000748">
    <property type="entry name" value="PsdUridine_synth_RsuA/RluB/E/F"/>
</dbReference>
<dbReference type="InterPro" id="IPR020103">
    <property type="entry name" value="PsdUridine_synth_cat_dom_sf"/>
</dbReference>
<dbReference type="Gene3D" id="3.30.70.1560">
    <property type="entry name" value="Alpha-L RNA-binding motif"/>
    <property type="match status" value="1"/>
</dbReference>
<dbReference type="EC" id="5.4.99.-" evidence="4"/>
<dbReference type="Pfam" id="PF01479">
    <property type="entry name" value="S4"/>
    <property type="match status" value="1"/>
</dbReference>
<keyword evidence="2 4" id="KW-0413">Isomerase</keyword>
<evidence type="ECO:0000256" key="4">
    <source>
        <dbReference type="RuleBase" id="RU003887"/>
    </source>
</evidence>
<dbReference type="SMART" id="SM00363">
    <property type="entry name" value="S4"/>
    <property type="match status" value="1"/>
</dbReference>
<keyword evidence="3" id="KW-0694">RNA-binding</keyword>
<dbReference type="Pfam" id="PF00849">
    <property type="entry name" value="PseudoU_synth_2"/>
    <property type="match status" value="1"/>
</dbReference>